<organism evidence="6 7">
    <name type="scientific">Modicella reniformis</name>
    <dbReference type="NCBI Taxonomy" id="1440133"/>
    <lineage>
        <taxon>Eukaryota</taxon>
        <taxon>Fungi</taxon>
        <taxon>Fungi incertae sedis</taxon>
        <taxon>Mucoromycota</taxon>
        <taxon>Mortierellomycotina</taxon>
        <taxon>Mortierellomycetes</taxon>
        <taxon>Mortierellales</taxon>
        <taxon>Mortierellaceae</taxon>
        <taxon>Modicella</taxon>
    </lineage>
</organism>
<reference evidence="6" key="1">
    <citation type="journal article" date="2020" name="Fungal Divers.">
        <title>Resolving the Mortierellaceae phylogeny through synthesis of multi-gene phylogenetics and phylogenomics.</title>
        <authorList>
            <person name="Vandepol N."/>
            <person name="Liber J."/>
            <person name="Desiro A."/>
            <person name="Na H."/>
            <person name="Kennedy M."/>
            <person name="Barry K."/>
            <person name="Grigoriev I.V."/>
            <person name="Miller A.N."/>
            <person name="O'Donnell K."/>
            <person name="Stajich J.E."/>
            <person name="Bonito G."/>
        </authorList>
    </citation>
    <scope>NUCLEOTIDE SEQUENCE</scope>
    <source>
        <strain evidence="6">MES-2147</strain>
    </source>
</reference>
<feature type="compositionally biased region" description="Low complexity" evidence="4">
    <location>
        <begin position="390"/>
        <end position="410"/>
    </location>
</feature>
<feature type="compositionally biased region" description="Polar residues" evidence="4">
    <location>
        <begin position="1"/>
        <end position="18"/>
    </location>
</feature>
<evidence type="ECO:0000256" key="2">
    <source>
        <dbReference type="ARBA" id="ARBA00023315"/>
    </source>
</evidence>
<accession>A0A9P6MB83</accession>
<dbReference type="Gene3D" id="3.40.630.30">
    <property type="match status" value="1"/>
</dbReference>
<feature type="region of interest" description="Disordered" evidence="4">
    <location>
        <begin position="1"/>
        <end position="23"/>
    </location>
</feature>
<feature type="domain" description="N-acetyltransferase" evidence="5">
    <location>
        <begin position="51"/>
        <end position="214"/>
    </location>
</feature>
<proteinExistence type="inferred from homology"/>
<comment type="caution">
    <text evidence="6">The sequence shown here is derived from an EMBL/GenBank/DDBJ whole genome shotgun (WGS) entry which is preliminary data.</text>
</comment>
<feature type="region of interest" description="Disordered" evidence="4">
    <location>
        <begin position="360"/>
        <end position="432"/>
    </location>
</feature>
<dbReference type="EMBL" id="JAAAHW010003197">
    <property type="protein sequence ID" value="KAF9987006.1"/>
    <property type="molecule type" value="Genomic_DNA"/>
</dbReference>
<dbReference type="PANTHER" id="PTHR43792">
    <property type="entry name" value="GNAT FAMILY, PUTATIVE (AFU_ORTHOLOGUE AFUA_3G00765)-RELATED-RELATED"/>
    <property type="match status" value="1"/>
</dbReference>
<feature type="compositionally biased region" description="Pro residues" evidence="4">
    <location>
        <begin position="373"/>
        <end position="389"/>
    </location>
</feature>
<keyword evidence="2" id="KW-0012">Acyltransferase</keyword>
<comment type="similarity">
    <text evidence="3">Belongs to the acetyltransferase family. RimJ subfamily.</text>
</comment>
<dbReference type="AlphaFoldDB" id="A0A9P6MB83"/>
<name>A0A9P6MB83_9FUNG</name>
<dbReference type="InterPro" id="IPR000182">
    <property type="entry name" value="GNAT_dom"/>
</dbReference>
<evidence type="ECO:0000256" key="4">
    <source>
        <dbReference type="SAM" id="MobiDB-lite"/>
    </source>
</evidence>
<keyword evidence="7" id="KW-1185">Reference proteome</keyword>
<evidence type="ECO:0000256" key="1">
    <source>
        <dbReference type="ARBA" id="ARBA00022679"/>
    </source>
</evidence>
<gene>
    <name evidence="6" type="ORF">BGZ65_005420</name>
</gene>
<evidence type="ECO:0000313" key="6">
    <source>
        <dbReference type="EMBL" id="KAF9987006.1"/>
    </source>
</evidence>
<keyword evidence="1" id="KW-0808">Transferase</keyword>
<evidence type="ECO:0000256" key="3">
    <source>
        <dbReference type="ARBA" id="ARBA00038502"/>
    </source>
</evidence>
<sequence>MTTDDVSASATTQPTQAIDTDHQLEGMSKDQDAVLDCIRCMEPYRVSDSVWLTPIWRSDASELYRVLNIDKRISEGLYSSKMTFPFPEAGAGSFTQRHEKRRVESGVVTSWAIRTSASGLMIGLIALDPFDHGSDMAPCYRQEEAEVCERRVLRCGELGYWLSPEYTGRGIMSQVLAFVLNKLAWQEFGYDRVHGEAWIENMGSRRVMENAGMEQTVGEPCFVPKFNAIKEIAHYLIDLAPDGLLPILTLCKTWSRLSLQLIYERPIVSLKKIDALAATLSLQDHVQNGQMLLWDPTCCSTADPSRETLGKSLGIDYRALIKKPCRIVGTVALVKQHLLHLWDLQTLLWIAPAFSKAHSASTPSHTPDISDPRPLPTVSPSTPLPPPSPLSALSSAHPVLPSNGESSTSPPSSPTRLDSLERSSKSAAAVSSRGSFVPPRKVIMERRKKIKSISTSEPVVLVLDIPQIFTDTMHHILQQVSGMKLARLHYKWRLNVSLLELVERNLASLQELEFLRPPTCQDEFLAVAELLGKAKDIETIRLDHCQTAGNTVLTQLARSCGRSLRTLEIRQHIISRPMGDHSHFPVDGPEDWNRSESENPSYSIPKLVPETTWPLNVGQGCLHCGSADASSHVSSIGGLVDQLDISDNTPLTTDAVASISVQGNDNDHNAHIDTDLESRMDLALCEFGSNCINLSRLRLQHLTWLSDESLAGFNPGSHIEQRLEHPLRNRDGLKEIELLDSYYRSRVTVEGILDLCGPNLEILTVDRKSCWRTRRKDTVPSGLCADCAHREVANQATISTGDRLILGLTRRGQDLSHHRLRTGIRRLDTLVLIDYWVSIHVLKEAIKYWRSTLKMLSLRLFKCSIKDLKEALLVVTESTSSGTALEVLTLGLPWLDVSDPEVVGLVHTLFDRHKRLSCVEINKRDWRREDMGSSDDHDTLHTSSV</sequence>
<dbReference type="Pfam" id="PF13302">
    <property type="entry name" value="Acetyltransf_3"/>
    <property type="match status" value="1"/>
</dbReference>
<dbReference type="InterPro" id="IPR051531">
    <property type="entry name" value="N-acetyltransferase"/>
</dbReference>
<dbReference type="SUPFAM" id="SSF55729">
    <property type="entry name" value="Acyl-CoA N-acyltransferases (Nat)"/>
    <property type="match status" value="1"/>
</dbReference>
<dbReference type="Proteomes" id="UP000749646">
    <property type="component" value="Unassembled WGS sequence"/>
</dbReference>
<evidence type="ECO:0000313" key="7">
    <source>
        <dbReference type="Proteomes" id="UP000749646"/>
    </source>
</evidence>
<dbReference type="InterPro" id="IPR016181">
    <property type="entry name" value="Acyl_CoA_acyltransferase"/>
</dbReference>
<dbReference type="OrthoDB" id="630895at2759"/>
<protein>
    <recommendedName>
        <fullName evidence="5">N-acetyltransferase domain-containing protein</fullName>
    </recommendedName>
</protein>
<dbReference type="GO" id="GO:0016747">
    <property type="term" value="F:acyltransferase activity, transferring groups other than amino-acyl groups"/>
    <property type="evidence" value="ECO:0007669"/>
    <property type="project" value="InterPro"/>
</dbReference>
<dbReference type="PANTHER" id="PTHR43792:SF8">
    <property type="entry name" value="[RIBOSOMAL PROTEIN US5]-ALANINE N-ACETYLTRANSFERASE"/>
    <property type="match status" value="1"/>
</dbReference>
<evidence type="ECO:0000259" key="5">
    <source>
        <dbReference type="Pfam" id="PF13302"/>
    </source>
</evidence>